<dbReference type="KEGG" id="oai:OLEAN_C22550"/>
<feature type="domain" description="Chalcone isomerase" evidence="3">
    <location>
        <begin position="28"/>
        <end position="167"/>
    </location>
</feature>
<accession>R4YN29</accession>
<sequence length="416" mass="47808">MIMLVKRVFVFLNLFCVVFFATAVPVYAAADSLEIKGAAIYQALGKDYYIASLYVTDASQDALGLLASGQGQQMRIKVIAKRWSTRKWKAQWQNNIAINNVVDIDPELTKAIASFTDFPLNSLRPGDEVVIDYVPNTGTSIYFNSHQVVKSKSKKLYSYLLNTWLGKFSPNRIFRDKIEGVTAPNPELLLRAAEVVSEDRIAEVSTWFVSEEEKRKAKRQQELLIAEELRKQKQDEINKKKALAKEEAEQEAKQKRKQAEELKRKQQQQKSQASSSQKQKNDKKHQQKLAESKKMKTLKHDLAMQDYYQQIYLWQLQSKINESVVYPPWAKQFSHRGLVELTFATDLSGDLLNVVNKTPDTSKILVQEVARRLRLALEVIPRPTALKGERWSFTIKYTFDPTVKELEPLPKPKKPE</sequence>
<gene>
    <name evidence="4" type="ORF">OLEAN_C22550</name>
</gene>
<reference evidence="4 5" key="1">
    <citation type="journal article" date="2013" name="Nat. Commun.">
        <title>Genome sequence and functional genomic analysis of the oil-degrading bacterium Oleispira antarctica.</title>
        <authorList>
            <person name="Kube M."/>
            <person name="Chernikova T.N."/>
            <person name="Al-Ramahi Y."/>
            <person name="Beloqui A."/>
            <person name="Lopez-Cortez N."/>
            <person name="Guazzaroni M.E."/>
            <person name="Heipieper H.J."/>
            <person name="Klages S."/>
            <person name="Kotsyurbenko O.R."/>
            <person name="Langer I."/>
            <person name="Nechitaylo T.Y."/>
            <person name="Lunsdorf H."/>
            <person name="Fernandez M."/>
            <person name="Juarez S."/>
            <person name="Ciordia S."/>
            <person name="Singer A."/>
            <person name="Kagan O."/>
            <person name="Egorova O."/>
            <person name="Petit P.A."/>
            <person name="Stogios P."/>
            <person name="Kim Y."/>
            <person name="Tchigvintsev A."/>
            <person name="Flick R."/>
            <person name="Denaro R."/>
            <person name="Genovese M."/>
            <person name="Albar J.P."/>
            <person name="Reva O.N."/>
            <person name="Martinez-Gomariz M."/>
            <person name="Tran H."/>
            <person name="Ferrer M."/>
            <person name="Savchenko A."/>
            <person name="Yakunin A.F."/>
            <person name="Yakimov M.M."/>
            <person name="Golyshina O.V."/>
            <person name="Reinhardt R."/>
            <person name="Golyshin P.N."/>
        </authorList>
    </citation>
    <scope>NUCLEOTIDE SEQUENCE [LARGE SCALE GENOMIC DNA]</scope>
</reference>
<feature type="region of interest" description="Disordered" evidence="1">
    <location>
        <begin position="240"/>
        <end position="295"/>
    </location>
</feature>
<evidence type="ECO:0000259" key="3">
    <source>
        <dbReference type="Pfam" id="PF16036"/>
    </source>
</evidence>
<evidence type="ECO:0000313" key="5">
    <source>
        <dbReference type="Proteomes" id="UP000032749"/>
    </source>
</evidence>
<keyword evidence="2" id="KW-0732">Signal</keyword>
<dbReference type="HOGENOM" id="CLU_660291_0_0_6"/>
<feature type="compositionally biased region" description="Low complexity" evidence="1">
    <location>
        <begin position="268"/>
        <end position="278"/>
    </location>
</feature>
<evidence type="ECO:0000313" key="4">
    <source>
        <dbReference type="EMBL" id="CCK76431.1"/>
    </source>
</evidence>
<evidence type="ECO:0000256" key="1">
    <source>
        <dbReference type="SAM" id="MobiDB-lite"/>
    </source>
</evidence>
<feature type="chain" id="PRO_5004374268" description="Chalcone isomerase domain-containing protein" evidence="2">
    <location>
        <begin position="29"/>
        <end position="416"/>
    </location>
</feature>
<dbReference type="SUPFAM" id="SSF74653">
    <property type="entry name" value="TolA/TonB C-terminal domain"/>
    <property type="match status" value="1"/>
</dbReference>
<dbReference type="Proteomes" id="UP000032749">
    <property type="component" value="Chromosome"/>
</dbReference>
<feature type="compositionally biased region" description="Basic and acidic residues" evidence="1">
    <location>
        <begin position="240"/>
        <end position="264"/>
    </location>
</feature>
<dbReference type="AlphaFoldDB" id="R4YN29"/>
<evidence type="ECO:0000256" key="2">
    <source>
        <dbReference type="SAM" id="SignalP"/>
    </source>
</evidence>
<organism evidence="4 5">
    <name type="scientific">Oleispira antarctica RB-8</name>
    <dbReference type="NCBI Taxonomy" id="698738"/>
    <lineage>
        <taxon>Bacteria</taxon>
        <taxon>Pseudomonadati</taxon>
        <taxon>Pseudomonadota</taxon>
        <taxon>Gammaproteobacteria</taxon>
        <taxon>Oceanospirillales</taxon>
        <taxon>Oceanospirillaceae</taxon>
        <taxon>Oleispira</taxon>
    </lineage>
</organism>
<name>R4YN29_OLEAN</name>
<dbReference type="STRING" id="698738.OLEAN_C22550"/>
<dbReference type="Pfam" id="PF16036">
    <property type="entry name" value="Chalcone_3"/>
    <property type="match status" value="1"/>
</dbReference>
<feature type="signal peptide" evidence="2">
    <location>
        <begin position="1"/>
        <end position="28"/>
    </location>
</feature>
<proteinExistence type="predicted"/>
<dbReference type="EMBL" id="FO203512">
    <property type="protein sequence ID" value="CCK76431.1"/>
    <property type="molecule type" value="Genomic_DNA"/>
</dbReference>
<protein>
    <recommendedName>
        <fullName evidence="3">Chalcone isomerase domain-containing protein</fullName>
    </recommendedName>
</protein>
<dbReference type="Gene3D" id="3.30.1150.10">
    <property type="match status" value="1"/>
</dbReference>
<dbReference type="InterPro" id="IPR016087">
    <property type="entry name" value="Chalcone_isomerase"/>
</dbReference>
<keyword evidence="5" id="KW-1185">Reference proteome</keyword>